<dbReference type="EMBL" id="CP046401">
    <property type="protein sequence ID" value="QGY44338.1"/>
    <property type="molecule type" value="Genomic_DNA"/>
</dbReference>
<evidence type="ECO:0000259" key="1">
    <source>
        <dbReference type="Pfam" id="PF08241"/>
    </source>
</evidence>
<organism evidence="2 3">
    <name type="scientific">Maribellus comscasis</name>
    <dbReference type="NCBI Taxonomy" id="2681766"/>
    <lineage>
        <taxon>Bacteria</taxon>
        <taxon>Pseudomonadati</taxon>
        <taxon>Bacteroidota</taxon>
        <taxon>Bacteroidia</taxon>
        <taxon>Marinilabiliales</taxon>
        <taxon>Prolixibacteraceae</taxon>
        <taxon>Maribellus</taxon>
    </lineage>
</organism>
<evidence type="ECO:0000313" key="2">
    <source>
        <dbReference type="EMBL" id="QGY44338.1"/>
    </source>
</evidence>
<evidence type="ECO:0000313" key="3">
    <source>
        <dbReference type="Proteomes" id="UP000428260"/>
    </source>
</evidence>
<sequence length="215" mass="24473">MPESNIKLANEFADEYDNSIAKNNWTSPQILFKMIEERLQPKSTILDVGIGTGESSAPFYRAGHSITGVDGSKKMLTKCKSKNIAERLTQINLETESLPFSDKFFDLVISNGVFHLISPLNDIFSEISRVLKYRGYFAFTFENANDTSGYDKIAPETWENKTPTGVFTFKYNTGYISELLQNNGFTEIKQSTFLAFQNKELRKDFYFTAILSQLE</sequence>
<dbReference type="RefSeq" id="WP_158866353.1">
    <property type="nucleotide sequence ID" value="NZ_CP046401.1"/>
</dbReference>
<accession>A0A6I6JTC8</accession>
<keyword evidence="3" id="KW-1185">Reference proteome</keyword>
<dbReference type="GO" id="GO:0032259">
    <property type="term" value="P:methylation"/>
    <property type="evidence" value="ECO:0007669"/>
    <property type="project" value="UniProtKB-KW"/>
</dbReference>
<dbReference type="PANTHER" id="PTHR43591">
    <property type="entry name" value="METHYLTRANSFERASE"/>
    <property type="match status" value="1"/>
</dbReference>
<dbReference type="Pfam" id="PF08241">
    <property type="entry name" value="Methyltransf_11"/>
    <property type="match status" value="1"/>
</dbReference>
<feature type="domain" description="Methyltransferase type 11" evidence="1">
    <location>
        <begin position="46"/>
        <end position="139"/>
    </location>
</feature>
<dbReference type="InterPro" id="IPR029063">
    <property type="entry name" value="SAM-dependent_MTases_sf"/>
</dbReference>
<name>A0A6I6JTC8_9BACT</name>
<dbReference type="CDD" id="cd02440">
    <property type="entry name" value="AdoMet_MTases"/>
    <property type="match status" value="1"/>
</dbReference>
<protein>
    <submittedName>
        <fullName evidence="2">Methyltransferase domain-containing protein</fullName>
    </submittedName>
</protein>
<dbReference type="AlphaFoldDB" id="A0A6I6JTC8"/>
<dbReference type="InterPro" id="IPR013216">
    <property type="entry name" value="Methyltransf_11"/>
</dbReference>
<keyword evidence="2" id="KW-0489">Methyltransferase</keyword>
<dbReference type="SUPFAM" id="SSF53335">
    <property type="entry name" value="S-adenosyl-L-methionine-dependent methyltransferases"/>
    <property type="match status" value="1"/>
</dbReference>
<dbReference type="GO" id="GO:0008757">
    <property type="term" value="F:S-adenosylmethionine-dependent methyltransferase activity"/>
    <property type="evidence" value="ECO:0007669"/>
    <property type="project" value="InterPro"/>
</dbReference>
<dbReference type="Gene3D" id="3.40.50.150">
    <property type="entry name" value="Vaccinia Virus protein VP39"/>
    <property type="match status" value="1"/>
</dbReference>
<proteinExistence type="predicted"/>
<gene>
    <name evidence="2" type="ORF">GM418_11920</name>
</gene>
<dbReference type="KEGG" id="mcos:GM418_11920"/>
<reference evidence="2 3" key="1">
    <citation type="submission" date="2019-11" db="EMBL/GenBank/DDBJ databases">
        <authorList>
            <person name="Zheng R.K."/>
            <person name="Sun C.M."/>
        </authorList>
    </citation>
    <scope>NUCLEOTIDE SEQUENCE [LARGE SCALE GENOMIC DNA]</scope>
    <source>
        <strain evidence="2 3">WC007</strain>
    </source>
</reference>
<dbReference type="Proteomes" id="UP000428260">
    <property type="component" value="Chromosome"/>
</dbReference>
<keyword evidence="2" id="KW-0808">Transferase</keyword>